<dbReference type="InterPro" id="IPR017853">
    <property type="entry name" value="GH"/>
</dbReference>
<dbReference type="OrthoDB" id="73875at2759"/>
<dbReference type="Gene3D" id="3.30.60.10">
    <property type="entry name" value="Endochitinase-like"/>
    <property type="match status" value="1"/>
</dbReference>
<dbReference type="PROSITE" id="PS51910">
    <property type="entry name" value="GH18_2"/>
    <property type="match status" value="1"/>
</dbReference>
<evidence type="ECO:0000313" key="3">
    <source>
        <dbReference type="EMBL" id="OXA38241.1"/>
    </source>
</evidence>
<dbReference type="OMA" id="DANTHCC"/>
<dbReference type="SUPFAM" id="SSF51445">
    <property type="entry name" value="(Trans)glycosidases"/>
    <property type="match status" value="1"/>
</dbReference>
<protein>
    <submittedName>
        <fullName evidence="3">Chitinase ChiA</fullName>
    </submittedName>
</protein>
<dbReference type="Proteomes" id="UP000198287">
    <property type="component" value="Unassembled WGS sequence"/>
</dbReference>
<evidence type="ECO:0000313" key="4">
    <source>
        <dbReference type="Proteomes" id="UP000198287"/>
    </source>
</evidence>
<keyword evidence="4" id="KW-1185">Reference proteome</keyword>
<organism evidence="3 4">
    <name type="scientific">Folsomia candida</name>
    <name type="common">Springtail</name>
    <dbReference type="NCBI Taxonomy" id="158441"/>
    <lineage>
        <taxon>Eukaryota</taxon>
        <taxon>Metazoa</taxon>
        <taxon>Ecdysozoa</taxon>
        <taxon>Arthropoda</taxon>
        <taxon>Hexapoda</taxon>
        <taxon>Collembola</taxon>
        <taxon>Entomobryomorpha</taxon>
        <taxon>Isotomoidea</taxon>
        <taxon>Isotomidae</taxon>
        <taxon>Proisotominae</taxon>
        <taxon>Folsomia</taxon>
    </lineage>
</organism>
<sequence>MHEKTKTPYAYNAVERKFLGFEDPVSLAAKVSYAKGYNLGGMMIWALDQDDDADTMLSVLSNGNLCGHFDPFEVTHRCLPTDEKRWWTPEDGNGYEGMCGKSAPLINEYYPVCDPEDPGYSCCGAYGYCGSGPDFCDCPTCKNYGNDPSLMLEEPVKPTRLSIAWYTMSDGEGKWGRCGRPAPPLNGNIPICNPDDANTHCCSSSGYCGTGQEFCECDGCGNFLDNPDYVYPPKKWWDWEDGPDKSGRCGPSAPLLDDGGIAECNADSADAHCCSPSGWYGTGADFCECDGCTDFSTK</sequence>
<dbReference type="SUPFAM" id="SSF57016">
    <property type="entry name" value="Plant lectins/antimicrobial peptides"/>
    <property type="match status" value="1"/>
</dbReference>
<name>A0A226D0Q9_FOLCA</name>
<dbReference type="EMBL" id="LNIX01000047">
    <property type="protein sequence ID" value="OXA38241.1"/>
    <property type="molecule type" value="Genomic_DNA"/>
</dbReference>
<keyword evidence="1" id="KW-0147">Chitin-binding</keyword>
<feature type="domain" description="GH18" evidence="2">
    <location>
        <begin position="1"/>
        <end position="67"/>
    </location>
</feature>
<reference evidence="3 4" key="1">
    <citation type="submission" date="2015-12" db="EMBL/GenBank/DDBJ databases">
        <title>The genome of Folsomia candida.</title>
        <authorList>
            <person name="Faddeeva A."/>
            <person name="Derks M.F."/>
            <person name="Anvar Y."/>
            <person name="Smit S."/>
            <person name="Van Straalen N."/>
            <person name="Roelofs D."/>
        </authorList>
    </citation>
    <scope>NUCLEOTIDE SEQUENCE [LARGE SCALE GENOMIC DNA]</scope>
    <source>
        <strain evidence="3 4">VU population</strain>
        <tissue evidence="3">Whole body</tissue>
    </source>
</reference>
<dbReference type="InterPro" id="IPR001002">
    <property type="entry name" value="Chitin-bd_1"/>
</dbReference>
<dbReference type="GO" id="GO:0005975">
    <property type="term" value="P:carbohydrate metabolic process"/>
    <property type="evidence" value="ECO:0007669"/>
    <property type="project" value="InterPro"/>
</dbReference>
<dbReference type="SMART" id="SM00270">
    <property type="entry name" value="ChtBD1"/>
    <property type="match status" value="3"/>
</dbReference>
<dbReference type="STRING" id="158441.A0A226D0Q9"/>
<gene>
    <name evidence="3" type="ORF">Fcan01_27048</name>
</gene>
<evidence type="ECO:0000259" key="2">
    <source>
        <dbReference type="PROSITE" id="PS51910"/>
    </source>
</evidence>
<dbReference type="InterPro" id="IPR036861">
    <property type="entry name" value="Endochitinase-like_sf"/>
</dbReference>
<comment type="caution">
    <text evidence="3">The sequence shown here is derived from an EMBL/GenBank/DDBJ whole genome shotgun (WGS) entry which is preliminary data.</text>
</comment>
<dbReference type="AlphaFoldDB" id="A0A226D0Q9"/>
<dbReference type="PANTHER" id="PTHR46073">
    <property type="entry name" value="CHITINASE"/>
    <property type="match status" value="1"/>
</dbReference>
<dbReference type="PANTHER" id="PTHR46073:SF1">
    <property type="entry name" value="GH18 DOMAIN-CONTAINING PROTEIN-RELATED"/>
    <property type="match status" value="1"/>
</dbReference>
<accession>A0A226D0Q9</accession>
<dbReference type="GO" id="GO:0008061">
    <property type="term" value="F:chitin binding"/>
    <property type="evidence" value="ECO:0007669"/>
    <property type="project" value="UniProtKB-KW"/>
</dbReference>
<dbReference type="Pfam" id="PF00704">
    <property type="entry name" value="Glyco_hydro_18"/>
    <property type="match status" value="1"/>
</dbReference>
<evidence type="ECO:0000256" key="1">
    <source>
        <dbReference type="ARBA" id="ARBA00022669"/>
    </source>
</evidence>
<proteinExistence type="predicted"/>
<dbReference type="Gene3D" id="3.20.20.80">
    <property type="entry name" value="Glycosidases"/>
    <property type="match status" value="1"/>
</dbReference>
<dbReference type="InterPro" id="IPR001223">
    <property type="entry name" value="Glyco_hydro18_cat"/>
</dbReference>